<dbReference type="PRINTS" id="PR00035">
    <property type="entry name" value="HTHGNTR"/>
</dbReference>
<dbReference type="InterPro" id="IPR011711">
    <property type="entry name" value="GntR_C"/>
</dbReference>
<evidence type="ECO:0000256" key="3">
    <source>
        <dbReference type="ARBA" id="ARBA00023163"/>
    </source>
</evidence>
<organism evidence="5 6">
    <name type="scientific">Allorhizobium borbori</name>
    <dbReference type="NCBI Taxonomy" id="485907"/>
    <lineage>
        <taxon>Bacteria</taxon>
        <taxon>Pseudomonadati</taxon>
        <taxon>Pseudomonadota</taxon>
        <taxon>Alphaproteobacteria</taxon>
        <taxon>Hyphomicrobiales</taxon>
        <taxon>Rhizobiaceae</taxon>
        <taxon>Rhizobium/Agrobacterium group</taxon>
        <taxon>Allorhizobium</taxon>
    </lineage>
</organism>
<keyword evidence="2 5" id="KW-0238">DNA-binding</keyword>
<dbReference type="GO" id="GO:0003677">
    <property type="term" value="F:DNA binding"/>
    <property type="evidence" value="ECO:0007669"/>
    <property type="project" value="UniProtKB-KW"/>
</dbReference>
<name>A0A7W6K7C1_9HYPH</name>
<comment type="caution">
    <text evidence="5">The sequence shown here is derived from an EMBL/GenBank/DDBJ whole genome shotgun (WGS) entry which is preliminary data.</text>
</comment>
<evidence type="ECO:0000259" key="4">
    <source>
        <dbReference type="PROSITE" id="PS50949"/>
    </source>
</evidence>
<protein>
    <submittedName>
        <fullName evidence="5">DNA-binding FadR family transcriptional regulator</fullName>
    </submittedName>
</protein>
<accession>A0A7W6K7C1</accession>
<dbReference type="InterPro" id="IPR000524">
    <property type="entry name" value="Tscrpt_reg_HTH_GntR"/>
</dbReference>
<dbReference type="Proteomes" id="UP000584824">
    <property type="component" value="Unassembled WGS sequence"/>
</dbReference>
<dbReference type="InterPro" id="IPR036390">
    <property type="entry name" value="WH_DNA-bd_sf"/>
</dbReference>
<dbReference type="PANTHER" id="PTHR43537:SF5">
    <property type="entry name" value="UXU OPERON TRANSCRIPTIONAL REGULATOR"/>
    <property type="match status" value="1"/>
</dbReference>
<evidence type="ECO:0000313" key="5">
    <source>
        <dbReference type="EMBL" id="MBB4105332.1"/>
    </source>
</evidence>
<dbReference type="InterPro" id="IPR036388">
    <property type="entry name" value="WH-like_DNA-bd_sf"/>
</dbReference>
<keyword evidence="1" id="KW-0805">Transcription regulation</keyword>
<dbReference type="PROSITE" id="PS50949">
    <property type="entry name" value="HTH_GNTR"/>
    <property type="match status" value="1"/>
</dbReference>
<proteinExistence type="predicted"/>
<dbReference type="Pfam" id="PF07729">
    <property type="entry name" value="FCD"/>
    <property type="match status" value="1"/>
</dbReference>
<dbReference type="RefSeq" id="WP_183794721.1">
    <property type="nucleotide sequence ID" value="NZ_JACIDU010000019.1"/>
</dbReference>
<gene>
    <name evidence="5" type="ORF">GGQ66_003919</name>
</gene>
<keyword evidence="3" id="KW-0804">Transcription</keyword>
<dbReference type="SMART" id="SM00345">
    <property type="entry name" value="HTH_GNTR"/>
    <property type="match status" value="1"/>
</dbReference>
<dbReference type="PANTHER" id="PTHR43537">
    <property type="entry name" value="TRANSCRIPTIONAL REGULATOR, GNTR FAMILY"/>
    <property type="match status" value="1"/>
</dbReference>
<dbReference type="Pfam" id="PF00392">
    <property type="entry name" value="GntR"/>
    <property type="match status" value="1"/>
</dbReference>
<evidence type="ECO:0000313" key="6">
    <source>
        <dbReference type="Proteomes" id="UP000584824"/>
    </source>
</evidence>
<feature type="domain" description="HTH gntR-type" evidence="4">
    <location>
        <begin position="6"/>
        <end position="74"/>
    </location>
</feature>
<dbReference type="GO" id="GO:0003700">
    <property type="term" value="F:DNA-binding transcription factor activity"/>
    <property type="evidence" value="ECO:0007669"/>
    <property type="project" value="InterPro"/>
</dbReference>
<dbReference type="InterPro" id="IPR008920">
    <property type="entry name" value="TF_FadR/GntR_C"/>
</dbReference>
<dbReference type="CDD" id="cd07377">
    <property type="entry name" value="WHTH_GntR"/>
    <property type="match status" value="1"/>
</dbReference>
<sequence>MKKTSGHLPQEIARDLERRISVNEFPVGAKLPSERELSAEYAVSRPVVREALSQLKLEGLVEARAGSGVYVVDESGTRAFRVQPVVVGETRSLDQLMELLVTIEVAATRIAAEKRTPEDLKKIKRALIGMEYAIASDRLGDEEDYAFHDAIVAATHNPHFVALCKHLEFGARQVIRQARANTKMHLADLMQDVQNEHKAIYEAIEQGNPERASFEAERHLRNARERLRLYLDSPAEKPDVAKLA</sequence>
<keyword evidence="6" id="KW-1185">Reference proteome</keyword>
<dbReference type="AlphaFoldDB" id="A0A7W6K7C1"/>
<evidence type="ECO:0000256" key="1">
    <source>
        <dbReference type="ARBA" id="ARBA00023015"/>
    </source>
</evidence>
<dbReference type="SMART" id="SM00895">
    <property type="entry name" value="FCD"/>
    <property type="match status" value="1"/>
</dbReference>
<dbReference type="Gene3D" id="1.10.10.10">
    <property type="entry name" value="Winged helix-like DNA-binding domain superfamily/Winged helix DNA-binding domain"/>
    <property type="match status" value="1"/>
</dbReference>
<dbReference type="EMBL" id="JACIDU010000019">
    <property type="protein sequence ID" value="MBB4105332.1"/>
    <property type="molecule type" value="Genomic_DNA"/>
</dbReference>
<dbReference type="SUPFAM" id="SSF48008">
    <property type="entry name" value="GntR ligand-binding domain-like"/>
    <property type="match status" value="1"/>
</dbReference>
<reference evidence="5 6" key="1">
    <citation type="submission" date="2020-08" db="EMBL/GenBank/DDBJ databases">
        <title>Genomic Encyclopedia of Type Strains, Phase IV (KMG-IV): sequencing the most valuable type-strain genomes for metagenomic binning, comparative biology and taxonomic classification.</title>
        <authorList>
            <person name="Goeker M."/>
        </authorList>
    </citation>
    <scope>NUCLEOTIDE SEQUENCE [LARGE SCALE GENOMIC DNA]</scope>
    <source>
        <strain evidence="5 6">DSM 26385</strain>
    </source>
</reference>
<evidence type="ECO:0000256" key="2">
    <source>
        <dbReference type="ARBA" id="ARBA00023125"/>
    </source>
</evidence>
<dbReference type="Gene3D" id="1.20.120.530">
    <property type="entry name" value="GntR ligand-binding domain-like"/>
    <property type="match status" value="1"/>
</dbReference>
<dbReference type="SUPFAM" id="SSF46785">
    <property type="entry name" value="Winged helix' DNA-binding domain"/>
    <property type="match status" value="1"/>
</dbReference>